<evidence type="ECO:0000256" key="1">
    <source>
        <dbReference type="ARBA" id="ARBA00007896"/>
    </source>
</evidence>
<evidence type="ECO:0000256" key="2">
    <source>
        <dbReference type="ARBA" id="ARBA00023239"/>
    </source>
</evidence>
<evidence type="ECO:0000256" key="3">
    <source>
        <dbReference type="SAM" id="MobiDB-lite"/>
    </source>
</evidence>
<dbReference type="EMBL" id="STGY01000001">
    <property type="protein sequence ID" value="THV43545.1"/>
    <property type="molecule type" value="Genomic_DNA"/>
</dbReference>
<dbReference type="Gene3D" id="3.30.2040.10">
    <property type="entry name" value="PSTPO5379-like domain"/>
    <property type="match status" value="1"/>
</dbReference>
<dbReference type="Gene3D" id="3.40.1640.10">
    <property type="entry name" value="PSTPO5379-like"/>
    <property type="match status" value="1"/>
</dbReference>
<dbReference type="FunFam" id="3.30.2040.10:FF:000001">
    <property type="entry name" value="D-glutamate cyclase, mitochondrial"/>
    <property type="match status" value="1"/>
</dbReference>
<name>A0A4S8QKL7_9ACTN</name>
<comment type="similarity">
    <text evidence="1">Belongs to the D-glutamate cyclase family.</text>
</comment>
<dbReference type="PANTHER" id="PTHR32022">
    <property type="entry name" value="D-GLUTAMATE CYCLASE, MITOCHONDRIAL"/>
    <property type="match status" value="1"/>
</dbReference>
<dbReference type="Proteomes" id="UP000308760">
    <property type="component" value="Unassembled WGS sequence"/>
</dbReference>
<dbReference type="AlphaFoldDB" id="A0A4S8QKL7"/>
<organism evidence="4 5">
    <name type="scientific">Glycomyces buryatensis</name>
    <dbReference type="NCBI Taxonomy" id="2570927"/>
    <lineage>
        <taxon>Bacteria</taxon>
        <taxon>Bacillati</taxon>
        <taxon>Actinomycetota</taxon>
        <taxon>Actinomycetes</taxon>
        <taxon>Glycomycetales</taxon>
        <taxon>Glycomycetaceae</taxon>
        <taxon>Glycomyces</taxon>
    </lineage>
</organism>
<dbReference type="NCBIfam" id="NF003969">
    <property type="entry name" value="PRK05463.1"/>
    <property type="match status" value="1"/>
</dbReference>
<keyword evidence="2 4" id="KW-0456">Lyase</keyword>
<dbReference type="PANTHER" id="PTHR32022:SF10">
    <property type="entry name" value="D-GLUTAMATE CYCLASE, MITOCHONDRIAL"/>
    <property type="match status" value="1"/>
</dbReference>
<dbReference type="OrthoDB" id="149585at2"/>
<dbReference type="SUPFAM" id="SSF160920">
    <property type="entry name" value="PSTPO5379-like"/>
    <property type="match status" value="1"/>
</dbReference>
<protein>
    <submittedName>
        <fullName evidence="4">Putative hydro-lyase</fullName>
    </submittedName>
</protein>
<proteinExistence type="inferred from homology"/>
<sequence length="278" mass="30395">MSREGGEMFPIQRPEAQARPHEARARFRGGLAAPTSGWSAGYVQANLISVPKRYAVALRRFAVRNPRACPLLDVLGPGRFTTGLAEGADLRRDLPAYNVWSDGRLVSRRTDVVDLWGDDLVTLLLGCSFTFESVLARAGVPLRHLEQGRNVSMFRTNWKCLGSGKFRSRLVVSMRPIPEGLVGRAGALTMDLPRAHGAPVHVGRPAALGIRDLSRPDFGDPVELAPGDVPVFWACGVTLQEAVVAARIPFAITHEPGHMLITDRRIRHAVNAEVPMVF</sequence>
<dbReference type="InterPro" id="IPR016938">
    <property type="entry name" value="UPF0317"/>
</dbReference>
<keyword evidence="5" id="KW-1185">Reference proteome</keyword>
<reference evidence="5" key="1">
    <citation type="submission" date="2019-04" db="EMBL/GenBank/DDBJ databases">
        <title>Nocardioides xinjiangensis sp. nov.</title>
        <authorList>
            <person name="Liu S."/>
        </authorList>
    </citation>
    <scope>NUCLEOTIDE SEQUENCE [LARGE SCALE GENOMIC DNA]</scope>
    <source>
        <strain evidence="5">18</strain>
    </source>
</reference>
<gene>
    <name evidence="4" type="ORF">FAB82_00325</name>
</gene>
<dbReference type="InterPro" id="IPR009906">
    <property type="entry name" value="D-Glu_cyclase"/>
</dbReference>
<dbReference type="PIRSF" id="PIRSF029755">
    <property type="entry name" value="UCP029755"/>
    <property type="match status" value="1"/>
</dbReference>
<feature type="region of interest" description="Disordered" evidence="3">
    <location>
        <begin position="1"/>
        <end position="22"/>
    </location>
</feature>
<evidence type="ECO:0000313" key="5">
    <source>
        <dbReference type="Proteomes" id="UP000308760"/>
    </source>
</evidence>
<dbReference type="Pfam" id="PF07286">
    <property type="entry name" value="D-Glu_cyclase"/>
    <property type="match status" value="1"/>
</dbReference>
<dbReference type="InterPro" id="IPR038021">
    <property type="entry name" value="Putative_hydro-lyase"/>
</dbReference>
<accession>A0A4S8QKL7</accession>
<comment type="caution">
    <text evidence="4">The sequence shown here is derived from an EMBL/GenBank/DDBJ whole genome shotgun (WGS) entry which is preliminary data.</text>
</comment>
<dbReference type="GO" id="GO:0016829">
    <property type="term" value="F:lyase activity"/>
    <property type="evidence" value="ECO:0007669"/>
    <property type="project" value="UniProtKB-KW"/>
</dbReference>
<evidence type="ECO:0000313" key="4">
    <source>
        <dbReference type="EMBL" id="THV43545.1"/>
    </source>
</evidence>
<reference evidence="4 5" key="2">
    <citation type="submission" date="2019-05" db="EMBL/GenBank/DDBJ databases">
        <title>Glycomyces buryatensis sp. nov.</title>
        <authorList>
            <person name="Nikitina E."/>
        </authorList>
    </citation>
    <scope>NUCLEOTIDE SEQUENCE [LARGE SCALE GENOMIC DNA]</scope>
    <source>
        <strain evidence="4 5">18</strain>
    </source>
</reference>